<organism evidence="1 2">
    <name type="scientific">Ktedonobacter racemifer DSM 44963</name>
    <dbReference type="NCBI Taxonomy" id="485913"/>
    <lineage>
        <taxon>Bacteria</taxon>
        <taxon>Bacillati</taxon>
        <taxon>Chloroflexota</taxon>
        <taxon>Ktedonobacteria</taxon>
        <taxon>Ktedonobacterales</taxon>
        <taxon>Ktedonobacteraceae</taxon>
        <taxon>Ktedonobacter</taxon>
    </lineage>
</organism>
<dbReference type="eggNOG" id="COG2867">
    <property type="taxonomic scope" value="Bacteria"/>
</dbReference>
<dbReference type="STRING" id="485913.Krac_7451"/>
<sequence length="155" mass="16887">MNKINLMAKTSVSPERVVQALTDFGPQRVKILSNIDPGHYQVHSVGATSADVTEGSAFLGGIWERSTYDWSRPGEVTITLQSSNAFATGGYWHYHISRTEDGGSLVELDVDRRGKNLKGYVLATLLRFAGRNLFSQSLAQTLKSLEADSVASPQA</sequence>
<evidence type="ECO:0008006" key="3">
    <source>
        <dbReference type="Google" id="ProtNLM"/>
    </source>
</evidence>
<evidence type="ECO:0000313" key="2">
    <source>
        <dbReference type="Proteomes" id="UP000004508"/>
    </source>
</evidence>
<gene>
    <name evidence="1" type="ORF">Krac_7451</name>
</gene>
<dbReference type="Proteomes" id="UP000004508">
    <property type="component" value="Unassembled WGS sequence"/>
</dbReference>
<comment type="caution">
    <text evidence="1">The sequence shown here is derived from an EMBL/GenBank/DDBJ whole genome shotgun (WGS) entry which is preliminary data.</text>
</comment>
<keyword evidence="2" id="KW-1185">Reference proteome</keyword>
<dbReference type="InParanoid" id="D6TK66"/>
<proteinExistence type="predicted"/>
<dbReference type="EMBL" id="ADVG01000002">
    <property type="protein sequence ID" value="EFH86166.1"/>
    <property type="molecule type" value="Genomic_DNA"/>
</dbReference>
<dbReference type="AlphaFoldDB" id="D6TK66"/>
<dbReference type="RefSeq" id="WP_007910237.1">
    <property type="nucleotide sequence ID" value="NZ_ADVG01000002.1"/>
</dbReference>
<evidence type="ECO:0000313" key="1">
    <source>
        <dbReference type="EMBL" id="EFH86166.1"/>
    </source>
</evidence>
<reference evidence="1 2" key="1">
    <citation type="journal article" date="2011" name="Stand. Genomic Sci.">
        <title>Non-contiguous finished genome sequence and contextual data of the filamentous soil bacterium Ktedonobacter racemifer type strain (SOSP1-21).</title>
        <authorList>
            <person name="Chang Y.J."/>
            <person name="Land M."/>
            <person name="Hauser L."/>
            <person name="Chertkov O."/>
            <person name="Del Rio T.G."/>
            <person name="Nolan M."/>
            <person name="Copeland A."/>
            <person name="Tice H."/>
            <person name="Cheng J.F."/>
            <person name="Lucas S."/>
            <person name="Han C."/>
            <person name="Goodwin L."/>
            <person name="Pitluck S."/>
            <person name="Ivanova N."/>
            <person name="Ovchinikova G."/>
            <person name="Pati A."/>
            <person name="Chen A."/>
            <person name="Palaniappan K."/>
            <person name="Mavromatis K."/>
            <person name="Liolios K."/>
            <person name="Brettin T."/>
            <person name="Fiebig A."/>
            <person name="Rohde M."/>
            <person name="Abt B."/>
            <person name="Goker M."/>
            <person name="Detter J.C."/>
            <person name="Woyke T."/>
            <person name="Bristow J."/>
            <person name="Eisen J.A."/>
            <person name="Markowitz V."/>
            <person name="Hugenholtz P."/>
            <person name="Kyrpides N.C."/>
            <person name="Klenk H.P."/>
            <person name="Lapidus A."/>
        </authorList>
    </citation>
    <scope>NUCLEOTIDE SEQUENCE [LARGE SCALE GENOMIC DNA]</scope>
    <source>
        <strain evidence="2">DSM 44963</strain>
    </source>
</reference>
<dbReference type="OrthoDB" id="3290460at2"/>
<dbReference type="SUPFAM" id="SSF55961">
    <property type="entry name" value="Bet v1-like"/>
    <property type="match status" value="1"/>
</dbReference>
<accession>D6TK66</accession>
<name>D6TK66_KTERA</name>
<protein>
    <recommendedName>
        <fullName evidence="3">Polyketide cyclase/dehydrase</fullName>
    </recommendedName>
</protein>